<dbReference type="Gene3D" id="1.10.10.60">
    <property type="entry name" value="Homeodomain-like"/>
    <property type="match status" value="1"/>
</dbReference>
<keyword evidence="6" id="KW-1185">Reference proteome</keyword>
<evidence type="ECO:0000256" key="3">
    <source>
        <dbReference type="SAM" id="MobiDB-lite"/>
    </source>
</evidence>
<accession>A0A318RU62</accession>
<dbReference type="InterPro" id="IPR009057">
    <property type="entry name" value="Homeodomain-like_sf"/>
</dbReference>
<dbReference type="AlphaFoldDB" id="A0A318RU62"/>
<protein>
    <submittedName>
        <fullName evidence="5">TetR family transcriptional regulator</fullName>
    </submittedName>
</protein>
<dbReference type="PANTHER" id="PTHR30055">
    <property type="entry name" value="HTH-TYPE TRANSCRIPTIONAL REGULATOR RUTR"/>
    <property type="match status" value="1"/>
</dbReference>
<dbReference type="GO" id="GO:0003700">
    <property type="term" value="F:DNA-binding transcription factor activity"/>
    <property type="evidence" value="ECO:0007669"/>
    <property type="project" value="TreeGrafter"/>
</dbReference>
<feature type="DNA-binding region" description="H-T-H motif" evidence="2">
    <location>
        <begin position="57"/>
        <end position="76"/>
    </location>
</feature>
<evidence type="ECO:0000313" key="5">
    <source>
        <dbReference type="EMBL" id="PYE16340.1"/>
    </source>
</evidence>
<dbReference type="EMBL" id="QJSP01000008">
    <property type="protein sequence ID" value="PYE16340.1"/>
    <property type="molecule type" value="Genomic_DNA"/>
</dbReference>
<sequence length="230" mass="24930">MVADLASVTSTNPRIPPDGAARGRGGRPTKAQASALDRTISECALALFLEHGYEGTSMNAIAAAAHTTKPSLYARFPTKEDVFRSVIGWALARRDWPLPEPPPPDPENLEEALRAIAHAAVRRSSNPSVIKLEQIAISHAARYPDLARRTYGTGFWPRKQLVVDLLVRHAATGVIVADSPETLAELFLGMVGAQSRLASFGIIRDTDDQERLTDAAVQLFLRSLRPHPAA</sequence>
<dbReference type="InterPro" id="IPR039536">
    <property type="entry name" value="TetR_C_Proteobacteria"/>
</dbReference>
<feature type="region of interest" description="Disordered" evidence="3">
    <location>
        <begin position="1"/>
        <end position="34"/>
    </location>
</feature>
<organism evidence="5 6">
    <name type="scientific">Williamsia limnetica</name>
    <dbReference type="NCBI Taxonomy" id="882452"/>
    <lineage>
        <taxon>Bacteria</taxon>
        <taxon>Bacillati</taxon>
        <taxon>Actinomycetota</taxon>
        <taxon>Actinomycetes</taxon>
        <taxon>Mycobacteriales</taxon>
        <taxon>Nocardiaceae</taxon>
        <taxon>Williamsia</taxon>
    </lineage>
</organism>
<dbReference type="Pfam" id="PF00440">
    <property type="entry name" value="TetR_N"/>
    <property type="match status" value="1"/>
</dbReference>
<dbReference type="SUPFAM" id="SSF48498">
    <property type="entry name" value="Tetracyclin repressor-like, C-terminal domain"/>
    <property type="match status" value="1"/>
</dbReference>
<evidence type="ECO:0000256" key="2">
    <source>
        <dbReference type="PROSITE-ProRule" id="PRU00335"/>
    </source>
</evidence>
<keyword evidence="1 2" id="KW-0238">DNA-binding</keyword>
<dbReference type="Proteomes" id="UP000247591">
    <property type="component" value="Unassembled WGS sequence"/>
</dbReference>
<evidence type="ECO:0000313" key="6">
    <source>
        <dbReference type="Proteomes" id="UP000247591"/>
    </source>
</evidence>
<feature type="domain" description="HTH tetR-type" evidence="4">
    <location>
        <begin position="34"/>
        <end position="94"/>
    </location>
</feature>
<name>A0A318RU62_WILLI</name>
<dbReference type="PRINTS" id="PR00455">
    <property type="entry name" value="HTHTETR"/>
</dbReference>
<dbReference type="InterPro" id="IPR001647">
    <property type="entry name" value="HTH_TetR"/>
</dbReference>
<dbReference type="SUPFAM" id="SSF46689">
    <property type="entry name" value="Homeodomain-like"/>
    <property type="match status" value="1"/>
</dbReference>
<evidence type="ECO:0000256" key="1">
    <source>
        <dbReference type="ARBA" id="ARBA00023125"/>
    </source>
</evidence>
<dbReference type="PROSITE" id="PS50977">
    <property type="entry name" value="HTH_TETR_2"/>
    <property type="match status" value="1"/>
</dbReference>
<proteinExistence type="predicted"/>
<dbReference type="GO" id="GO:0000976">
    <property type="term" value="F:transcription cis-regulatory region binding"/>
    <property type="evidence" value="ECO:0007669"/>
    <property type="project" value="TreeGrafter"/>
</dbReference>
<dbReference type="Gene3D" id="1.10.357.10">
    <property type="entry name" value="Tetracycline Repressor, domain 2"/>
    <property type="match status" value="1"/>
</dbReference>
<reference evidence="5 6" key="1">
    <citation type="submission" date="2018-06" db="EMBL/GenBank/DDBJ databases">
        <title>Genomic Encyclopedia of Type Strains, Phase IV (KMG-IV): sequencing the most valuable type-strain genomes for metagenomic binning, comparative biology and taxonomic classification.</title>
        <authorList>
            <person name="Goeker M."/>
        </authorList>
    </citation>
    <scope>NUCLEOTIDE SEQUENCE [LARGE SCALE GENOMIC DNA]</scope>
    <source>
        <strain evidence="5 6">DSM 45521</strain>
    </source>
</reference>
<gene>
    <name evidence="5" type="ORF">DFR67_10891</name>
</gene>
<dbReference type="Pfam" id="PF14246">
    <property type="entry name" value="TetR_C_7"/>
    <property type="match status" value="1"/>
</dbReference>
<comment type="caution">
    <text evidence="5">The sequence shown here is derived from an EMBL/GenBank/DDBJ whole genome shotgun (WGS) entry which is preliminary data.</text>
</comment>
<dbReference type="InterPro" id="IPR050109">
    <property type="entry name" value="HTH-type_TetR-like_transc_reg"/>
</dbReference>
<dbReference type="PANTHER" id="PTHR30055:SF146">
    <property type="entry name" value="HTH-TYPE TRANSCRIPTIONAL DUAL REGULATOR CECR"/>
    <property type="match status" value="1"/>
</dbReference>
<dbReference type="InterPro" id="IPR036271">
    <property type="entry name" value="Tet_transcr_reg_TetR-rel_C_sf"/>
</dbReference>
<evidence type="ECO:0000259" key="4">
    <source>
        <dbReference type="PROSITE" id="PS50977"/>
    </source>
</evidence>